<accession>A0A3E2NP21</accession>
<comment type="caution">
    <text evidence="4">The sequence shown here is derived from an EMBL/GenBank/DDBJ whole genome shotgun (WGS) entry which is preliminary data.</text>
</comment>
<dbReference type="Pfam" id="PF13205">
    <property type="entry name" value="Big_5"/>
    <property type="match status" value="1"/>
</dbReference>
<feature type="signal peptide" evidence="2">
    <location>
        <begin position="1"/>
        <end position="23"/>
    </location>
</feature>
<dbReference type="AlphaFoldDB" id="A0A3E2NP21"/>
<evidence type="ECO:0000256" key="1">
    <source>
        <dbReference type="ARBA" id="ARBA00022729"/>
    </source>
</evidence>
<dbReference type="RefSeq" id="WP_117383159.1">
    <property type="nucleotide sequence ID" value="NZ_QWDE01000002.1"/>
</dbReference>
<keyword evidence="1 2" id="KW-0732">Signal</keyword>
<dbReference type="Proteomes" id="UP000260823">
    <property type="component" value="Unassembled WGS sequence"/>
</dbReference>
<gene>
    <name evidence="4" type="ORF">DYU05_11325</name>
</gene>
<proteinExistence type="predicted"/>
<evidence type="ECO:0000259" key="3">
    <source>
        <dbReference type="Pfam" id="PF13205"/>
    </source>
</evidence>
<feature type="domain" description="SbsA Ig-like" evidence="3">
    <location>
        <begin position="38"/>
        <end position="136"/>
    </location>
</feature>
<evidence type="ECO:0000313" key="5">
    <source>
        <dbReference type="Proteomes" id="UP000260823"/>
    </source>
</evidence>
<evidence type="ECO:0000256" key="2">
    <source>
        <dbReference type="SAM" id="SignalP"/>
    </source>
</evidence>
<dbReference type="InterPro" id="IPR032812">
    <property type="entry name" value="SbsA_Ig"/>
</dbReference>
<evidence type="ECO:0000313" key="4">
    <source>
        <dbReference type="EMBL" id="RFZ82756.1"/>
    </source>
</evidence>
<dbReference type="EMBL" id="QWDE01000002">
    <property type="protein sequence ID" value="RFZ82756.1"/>
    <property type="molecule type" value="Genomic_DNA"/>
</dbReference>
<sequence length="546" mass="62730">MLKSKRFYLPTFLLYISLVLVLAGCAAQQRPQGGPRDLTPPKVLKATPENETRNFKSKQIRLDFDEYFKLTNQYQEISVTPAQEKQPEYNISSKSLIIDFKDTLQKNTTYVINFGKAIVDVNEGNVLKNFTYVFSTGNHIDSLSISGDVINTSTQQKEKDATVFLFPISQDSLLFGKKKPSIFATTDTAGHFSLNNLREDTYRIYALKEVSPDKIFNNDNDLIAFLKNPIVVNKDTSNIQLKLFKQSPEKFRLAERKFTPDGKMSFVFNKPVDKPALKIIYPANVDAQKIVEFSRTKDTALVYMRNMDFDSIRVAFTNNGQPLDTTSLLKGRKESFQRNLLFTYNINRDNRLRPNADLLITASFPIESFDQSQISLTEDSAAVNYTIQKDTGSIRRYVLKYRWRQNSKYQLIFNEGAFTNIYGDKNKRTSKAFTADKPENYSQLTIKVNVPEADKNYVVELLDANKMLLRSDVVTKNTLLVYTNYITGKYLVRVIYDANKNGRWDSGNVKLRAYPENIWLSPKEITLRPNWEAEEVLDIPKEQTNP</sequence>
<name>A0A3E2NP21_9SPHI</name>
<dbReference type="OrthoDB" id="9809989at2"/>
<organism evidence="4 5">
    <name type="scientific">Mucilaginibacter terrenus</name>
    <dbReference type="NCBI Taxonomy" id="2482727"/>
    <lineage>
        <taxon>Bacteria</taxon>
        <taxon>Pseudomonadati</taxon>
        <taxon>Bacteroidota</taxon>
        <taxon>Sphingobacteriia</taxon>
        <taxon>Sphingobacteriales</taxon>
        <taxon>Sphingobacteriaceae</taxon>
        <taxon>Mucilaginibacter</taxon>
    </lineage>
</organism>
<reference evidence="4 5" key="1">
    <citation type="submission" date="2018-08" db="EMBL/GenBank/DDBJ databases">
        <title>Mucilaginibacter terrae sp. nov., isolated from manganese diggings.</title>
        <authorList>
            <person name="Huang Y."/>
            <person name="Zhou Z."/>
        </authorList>
    </citation>
    <scope>NUCLEOTIDE SEQUENCE [LARGE SCALE GENOMIC DNA]</scope>
    <source>
        <strain evidence="4 5">ZH6</strain>
    </source>
</reference>
<feature type="chain" id="PRO_5017599018" description="SbsA Ig-like domain-containing protein" evidence="2">
    <location>
        <begin position="24"/>
        <end position="546"/>
    </location>
</feature>
<protein>
    <recommendedName>
        <fullName evidence="3">SbsA Ig-like domain-containing protein</fullName>
    </recommendedName>
</protein>
<keyword evidence="5" id="KW-1185">Reference proteome</keyword>
<dbReference type="PROSITE" id="PS51257">
    <property type="entry name" value="PROKAR_LIPOPROTEIN"/>
    <property type="match status" value="1"/>
</dbReference>